<keyword evidence="2 7" id="KW-0436">Ligase</keyword>
<dbReference type="CDD" id="cd12119">
    <property type="entry name" value="ttLC_FACS_AlkK_like"/>
    <property type="match status" value="1"/>
</dbReference>
<evidence type="ECO:0000256" key="4">
    <source>
        <dbReference type="ARBA" id="ARBA00023098"/>
    </source>
</evidence>
<dbReference type="Proteomes" id="UP000559987">
    <property type="component" value="Unassembled WGS sequence"/>
</dbReference>
<dbReference type="NCBIfam" id="NF004837">
    <property type="entry name" value="PRK06187.1"/>
    <property type="match status" value="1"/>
</dbReference>
<dbReference type="PANTHER" id="PTHR43859">
    <property type="entry name" value="ACYL-ACTIVATING ENZYME"/>
    <property type="match status" value="1"/>
</dbReference>
<feature type="domain" description="AMP-binding enzyme C-terminal" evidence="6">
    <location>
        <begin position="456"/>
        <end position="531"/>
    </location>
</feature>
<reference evidence="7 8" key="1">
    <citation type="submission" date="2020-08" db="EMBL/GenBank/DDBJ databases">
        <title>Genomic Encyclopedia of Type Strains, Phase III (KMG-III): the genomes of soil and plant-associated and newly described type strains.</title>
        <authorList>
            <person name="Whitman W."/>
        </authorList>
    </citation>
    <scope>NUCLEOTIDE SEQUENCE [LARGE SCALE GENOMIC DNA]</scope>
    <source>
        <strain evidence="7 8">CECT 8571</strain>
    </source>
</reference>
<dbReference type="Gene3D" id="3.30.300.30">
    <property type="match status" value="1"/>
</dbReference>
<sequence>MTRGETMLGQMMNTPLTTTSIMHFAEKVYASSEIVSVTADNPTHRYTYADAFKRVRKLANALQKLGAKTGDVIGTLAWNDYRHFELYYAISCSGMVCHTVNPRLFPEQLSYIINHAEDQYLFIDVLFVPLLEKLAPSLTHVKGFIVLTSEAMMPKDSSLKNLICYETLIASEPETFTWPDIDENAASALCYTSGTTGNPKGVLYSHRSTVLHTYATAMPDVFGISVRDVVLPIVPMFHVNGWGLVYTVPMIGSKLVMPGPKMGDGETLCALINREQVTISAGVPTVWLALLNYLDESQAQIPSLTRVVTGGAACPQPIFDNFRENHGVEVHHAWGMTEMSPLGTYNTLKPHMQAWSEAEKTKVRLKQGRPAYGVDLKIVDDNNNELLWDGKSSGAVKVRGPWIIQRYFKAEQDACDADGWFETGDVAAMDPDGYMNITDRTKDVIKSGGEWISSIELENCAMTHPAVAEAAVIGVNHPKWTERPLLVVVPKSGAAFNAAELLAYFEGKVAKWWIPEACECVTELPHTATGKVSKKDLRAQFADYHWPE</sequence>
<comment type="caution">
    <text evidence="7">The sequence shown here is derived from an EMBL/GenBank/DDBJ whole genome shotgun (WGS) entry which is preliminary data.</text>
</comment>
<evidence type="ECO:0000256" key="1">
    <source>
        <dbReference type="ARBA" id="ARBA00006432"/>
    </source>
</evidence>
<dbReference type="EC" id="6.2.1.-" evidence="7"/>
<evidence type="ECO:0000259" key="6">
    <source>
        <dbReference type="Pfam" id="PF13193"/>
    </source>
</evidence>
<keyword evidence="4" id="KW-0443">Lipid metabolism</keyword>
<protein>
    <submittedName>
        <fullName evidence="7">Fatty-acyl-CoA synthase</fullName>
        <ecNumber evidence="7">6.2.1.-</ecNumber>
    </submittedName>
</protein>
<keyword evidence="3" id="KW-0276">Fatty acid metabolism</keyword>
<evidence type="ECO:0000256" key="2">
    <source>
        <dbReference type="ARBA" id="ARBA00022598"/>
    </source>
</evidence>
<organism evidence="7 8">
    <name type="scientific">Simiduia aestuariiviva</name>
    <dbReference type="NCBI Taxonomy" id="1510459"/>
    <lineage>
        <taxon>Bacteria</taxon>
        <taxon>Pseudomonadati</taxon>
        <taxon>Pseudomonadota</taxon>
        <taxon>Gammaproteobacteria</taxon>
        <taxon>Cellvibrionales</taxon>
        <taxon>Cellvibrionaceae</taxon>
        <taxon>Simiduia</taxon>
    </lineage>
</organism>
<dbReference type="FunFam" id="3.30.300.30:FF:000008">
    <property type="entry name" value="2,3-dihydroxybenzoate-AMP ligase"/>
    <property type="match status" value="1"/>
</dbReference>
<gene>
    <name evidence="7" type="ORF">FHS30_002041</name>
</gene>
<dbReference type="InterPro" id="IPR025110">
    <property type="entry name" value="AMP-bd_C"/>
</dbReference>
<keyword evidence="8" id="KW-1185">Reference proteome</keyword>
<evidence type="ECO:0000256" key="3">
    <source>
        <dbReference type="ARBA" id="ARBA00022832"/>
    </source>
</evidence>
<dbReference type="InterPro" id="IPR045851">
    <property type="entry name" value="AMP-bd_C_sf"/>
</dbReference>
<accession>A0A839UM99</accession>
<evidence type="ECO:0000313" key="8">
    <source>
        <dbReference type="Proteomes" id="UP000559987"/>
    </source>
</evidence>
<dbReference type="InterPro" id="IPR000873">
    <property type="entry name" value="AMP-dep_synth/lig_dom"/>
</dbReference>
<dbReference type="Gene3D" id="3.40.50.12780">
    <property type="entry name" value="N-terminal domain of ligase-like"/>
    <property type="match status" value="1"/>
</dbReference>
<dbReference type="EMBL" id="JACHXZ010000003">
    <property type="protein sequence ID" value="MBB3168833.1"/>
    <property type="molecule type" value="Genomic_DNA"/>
</dbReference>
<evidence type="ECO:0000259" key="5">
    <source>
        <dbReference type="Pfam" id="PF00501"/>
    </source>
</evidence>
<comment type="similarity">
    <text evidence="1">Belongs to the ATP-dependent AMP-binding enzyme family.</text>
</comment>
<dbReference type="GO" id="GO:0016874">
    <property type="term" value="F:ligase activity"/>
    <property type="evidence" value="ECO:0007669"/>
    <property type="project" value="UniProtKB-KW"/>
</dbReference>
<dbReference type="PROSITE" id="PS00455">
    <property type="entry name" value="AMP_BINDING"/>
    <property type="match status" value="1"/>
</dbReference>
<dbReference type="InterPro" id="IPR020845">
    <property type="entry name" value="AMP-binding_CS"/>
</dbReference>
<proteinExistence type="inferred from homology"/>
<dbReference type="PANTHER" id="PTHR43859:SF4">
    <property type="entry name" value="BUTANOATE--COA LIGASE AAE1-RELATED"/>
    <property type="match status" value="1"/>
</dbReference>
<dbReference type="GO" id="GO:0006631">
    <property type="term" value="P:fatty acid metabolic process"/>
    <property type="evidence" value="ECO:0007669"/>
    <property type="project" value="UniProtKB-KW"/>
</dbReference>
<feature type="domain" description="AMP-dependent synthetase/ligase" evidence="5">
    <location>
        <begin position="37"/>
        <end position="408"/>
    </location>
</feature>
<dbReference type="InterPro" id="IPR042099">
    <property type="entry name" value="ANL_N_sf"/>
</dbReference>
<name>A0A839UM99_9GAMM</name>
<dbReference type="Pfam" id="PF00501">
    <property type="entry name" value="AMP-binding"/>
    <property type="match status" value="1"/>
</dbReference>
<dbReference type="AlphaFoldDB" id="A0A839UM99"/>
<dbReference type="Pfam" id="PF13193">
    <property type="entry name" value="AMP-binding_C"/>
    <property type="match status" value="1"/>
</dbReference>
<dbReference type="SUPFAM" id="SSF56801">
    <property type="entry name" value="Acetyl-CoA synthetase-like"/>
    <property type="match status" value="1"/>
</dbReference>
<evidence type="ECO:0000313" key="7">
    <source>
        <dbReference type="EMBL" id="MBB3168833.1"/>
    </source>
</evidence>